<dbReference type="RefSeq" id="WP_283427807.1">
    <property type="nucleotide sequence ID" value="NZ_FXTY01000011.1"/>
</dbReference>
<proteinExistence type="predicted"/>
<evidence type="ECO:0008006" key="3">
    <source>
        <dbReference type="Google" id="ProtNLM"/>
    </source>
</evidence>
<gene>
    <name evidence="1" type="ORF">SAMN06265373_11117</name>
</gene>
<evidence type="ECO:0000313" key="1">
    <source>
        <dbReference type="EMBL" id="SMP35104.1"/>
    </source>
</evidence>
<evidence type="ECO:0000313" key="2">
    <source>
        <dbReference type="Proteomes" id="UP001157961"/>
    </source>
</evidence>
<accession>A0ABY1PL04</accession>
<keyword evidence="2" id="KW-1185">Reference proteome</keyword>
<name>A0ABY1PL04_9RHOB</name>
<sequence>MTEVLQSSIPYDALKKHPLPGIAPLTVADWLIVDEAYRGQMSMRFSLLSGKPDLVLACDPGALLAAQEVLQLVLDHLRKRTDFRINNDEVMCPDGRNVTVDWAQPLLTAGQIIQEDICLLQKVGDEHVLTGAVLCFPASWTLAEKFMRPLTGIHVPVSEYDANIAKRVQRLFDGVRVGQPLWRKNALWYDTPELFTPRVEAAPREPVPAKSGPYLRSERQCILRLPNTDAVVFSIHTFMVRREDILDAPAEV</sequence>
<organism evidence="1 2">
    <name type="scientific">Shimia sagamensis</name>
    <dbReference type="NCBI Taxonomy" id="1566352"/>
    <lineage>
        <taxon>Bacteria</taxon>
        <taxon>Pseudomonadati</taxon>
        <taxon>Pseudomonadota</taxon>
        <taxon>Alphaproteobacteria</taxon>
        <taxon>Rhodobacterales</taxon>
        <taxon>Roseobacteraceae</taxon>
    </lineage>
</organism>
<dbReference type="Pfam" id="PF11927">
    <property type="entry name" value="HODM_asu-like"/>
    <property type="match status" value="1"/>
</dbReference>
<reference evidence="1 2" key="1">
    <citation type="submission" date="2017-05" db="EMBL/GenBank/DDBJ databases">
        <authorList>
            <person name="Varghese N."/>
            <person name="Submissions S."/>
        </authorList>
    </citation>
    <scope>NUCLEOTIDE SEQUENCE [LARGE SCALE GENOMIC DNA]</scope>
    <source>
        <strain evidence="1 2">DSM 29734</strain>
    </source>
</reference>
<comment type="caution">
    <text evidence="1">The sequence shown here is derived from an EMBL/GenBank/DDBJ whole genome shotgun (WGS) entry which is preliminary data.</text>
</comment>
<dbReference type="EMBL" id="FXTY01000011">
    <property type="protein sequence ID" value="SMP35104.1"/>
    <property type="molecule type" value="Genomic_DNA"/>
</dbReference>
<dbReference type="Proteomes" id="UP001157961">
    <property type="component" value="Unassembled WGS sequence"/>
</dbReference>
<protein>
    <recommendedName>
        <fullName evidence="3">DUF3445 domain-containing protein</fullName>
    </recommendedName>
</protein>
<dbReference type="InterPro" id="IPR021848">
    <property type="entry name" value="HODM_asu-like"/>
</dbReference>